<feature type="compositionally biased region" description="Basic residues" evidence="1">
    <location>
        <begin position="1137"/>
        <end position="1147"/>
    </location>
</feature>
<evidence type="ECO:0000256" key="1">
    <source>
        <dbReference type="SAM" id="MobiDB-lite"/>
    </source>
</evidence>
<accession>A0A812YVS5</accession>
<proteinExistence type="predicted"/>
<feature type="region of interest" description="Disordered" evidence="1">
    <location>
        <begin position="1113"/>
        <end position="1169"/>
    </location>
</feature>
<dbReference type="OrthoDB" id="442642at2759"/>
<evidence type="ECO:0000313" key="3">
    <source>
        <dbReference type="Proteomes" id="UP000601435"/>
    </source>
</evidence>
<dbReference type="Proteomes" id="UP000601435">
    <property type="component" value="Unassembled WGS sequence"/>
</dbReference>
<dbReference type="AlphaFoldDB" id="A0A812YVS5"/>
<organism evidence="2 3">
    <name type="scientific">Symbiodinium necroappetens</name>
    <dbReference type="NCBI Taxonomy" id="1628268"/>
    <lineage>
        <taxon>Eukaryota</taxon>
        <taxon>Sar</taxon>
        <taxon>Alveolata</taxon>
        <taxon>Dinophyceae</taxon>
        <taxon>Suessiales</taxon>
        <taxon>Symbiodiniaceae</taxon>
        <taxon>Symbiodinium</taxon>
    </lineage>
</organism>
<sequence>MLWQVLQRIQSRQVNCEILLKVYRSIVRRLQCRRGKKSPQLLDIIEHWNCRKTKLENQENAAEDLLERLQCQAQNQTASSQPAAQPRKRHKGKKQADSAASASVSVSQARGLDSNENPFEASGLIRQNVTYKWAPEDIGIRTRRYARGPACQNLGRAWQAVVVPHTTDLDIENCCFVVMLQLLDRLEINQREWSKQRETLRRCAQERDRVIAEELQVDRETGKDVLNKVFNGGSPPTSLRDNSFVKQLQELSVYCRWIAVAALPEVFKQMLENEEKENPEASTLHHLWTVAEDVIVDAWLDKVQGRNPEHVSMHFDGLRISTAVMENVDDFCAACSSHIQRKTGFNVRIRAKEHLFFLQHIERKSSALESECPAELLQPGNCILASLHHLGFAKEAHDMVANTESEFQHYFERRHHRTYAQVSEGTGLVLLPDLSSISLPRTSKVLMHVATHGKPHCVAVELLDGEVQVTDGAVQRTVSEKDFTLFRKLAVDSKYILFFEVYRNKHEMPAEGSNADDSLTAREIESLLDFQAAGQEDGECDDFVVDVDQDAVDDDSLSEQDEDLQDSDDEAVVRVGDVLLGKLQREAGNCCVHQIVRTEENEYRCPFCPFRSFSCSQSTKRVLAHVKNYHNERKQYVASGTKQLKIIISLHDSDQCSRKSSENYLARSSEILRSTVQPALSSRRMLIDRHIRLVFTDRGPEYWNLECLQRSSLRRVRNLYYTQEFGQMVFQEFLMHEAKVYSLHAVLVGRVTPDMCSLLPRFVNHWWPIIEDIFQSSKEDKERAAFRGEVMTLRGRTGAVMVLEPIATDESEACVRTMANRIPSRGLGQIQFVRVDNPSKKFWEELRLICPNLQVMALDPVHLAMTYEFASSRKRTPGSKMLRLVLSKLTARDDQCSGQEWGPTFSGSSCRPLTHEEDIARNHIESRSMKSREAERILKNLDPQKPFYFRLDFIKAIAAICSVYSEEVKRIAPGPNRPVYKLLHSATAAGRAEWYFNNTRMLHSMASSRLTLLPTGTTSNESLHREINVWFRETYRLHQTSLYLKLSILKLAKNLSHNAALYRPTTRQMKQAEVLARVTSESVWSGREWNDWCSELDQEGVPAKANLPWLKERKRQQAEVKKSVRKKPAASKDERRTRVHRTPHTLKRKDSLRRAGVRQDVCKKRGATQ</sequence>
<feature type="region of interest" description="Disordered" evidence="1">
    <location>
        <begin position="76"/>
        <end position="118"/>
    </location>
</feature>
<gene>
    <name evidence="2" type="ORF">SNEC2469_LOCUS23548</name>
</gene>
<dbReference type="EMBL" id="CAJNJA010044041">
    <property type="protein sequence ID" value="CAE7798870.1"/>
    <property type="molecule type" value="Genomic_DNA"/>
</dbReference>
<name>A0A812YVS5_9DINO</name>
<feature type="compositionally biased region" description="Low complexity" evidence="1">
    <location>
        <begin position="97"/>
        <end position="109"/>
    </location>
</feature>
<reference evidence="2" key="1">
    <citation type="submission" date="2021-02" db="EMBL/GenBank/DDBJ databases">
        <authorList>
            <person name="Dougan E. K."/>
            <person name="Rhodes N."/>
            <person name="Thang M."/>
            <person name="Chan C."/>
        </authorList>
    </citation>
    <scope>NUCLEOTIDE SEQUENCE</scope>
</reference>
<comment type="caution">
    <text evidence="2">The sequence shown here is derived from an EMBL/GenBank/DDBJ whole genome shotgun (WGS) entry which is preliminary data.</text>
</comment>
<evidence type="ECO:0000313" key="2">
    <source>
        <dbReference type="EMBL" id="CAE7798870.1"/>
    </source>
</evidence>
<protein>
    <submittedName>
        <fullName evidence="2">Uncharacterized protein</fullName>
    </submittedName>
</protein>
<keyword evidence="3" id="KW-1185">Reference proteome</keyword>